<feature type="compositionally biased region" description="Low complexity" evidence="1">
    <location>
        <begin position="1"/>
        <end position="17"/>
    </location>
</feature>
<evidence type="ECO:0000313" key="3">
    <source>
        <dbReference type="Proteomes" id="UP000194318"/>
    </source>
</evidence>
<dbReference type="AlphaFoldDB" id="A0A1Y2NPJ7"/>
<feature type="compositionally biased region" description="Polar residues" evidence="1">
    <location>
        <begin position="131"/>
        <end position="144"/>
    </location>
</feature>
<sequence length="168" mass="17522">MCPEKATQSTSSSATSTGWCGASWAASSTIRAPWACAAAASSRTGHSSPVTFDAPVTHTSAGPYGSRCTSARSSASTAAAGVRGASRYVTRAPRHGSSAAWCSVSKTKTSQPAGRARASRLSESVVERVKTTWSPGRQPRNSATVRRLSSSSSVESRDRYPAPRWTLP</sequence>
<gene>
    <name evidence="2" type="ORF">BG846_04974</name>
</gene>
<name>A0A1Y2NPJ7_STRFR</name>
<feature type="region of interest" description="Disordered" evidence="1">
    <location>
        <begin position="1"/>
        <end position="20"/>
    </location>
</feature>
<evidence type="ECO:0000313" key="2">
    <source>
        <dbReference type="EMBL" id="OSY49415.1"/>
    </source>
</evidence>
<protein>
    <submittedName>
        <fullName evidence="2">Uncharacterized protein</fullName>
    </submittedName>
</protein>
<organism evidence="2 3">
    <name type="scientific">Streptomyces fradiae ATCC 10745 = DSM 40063</name>
    <dbReference type="NCBI Taxonomy" id="1319510"/>
    <lineage>
        <taxon>Bacteria</taxon>
        <taxon>Bacillati</taxon>
        <taxon>Actinomycetota</taxon>
        <taxon>Actinomycetes</taxon>
        <taxon>Kitasatosporales</taxon>
        <taxon>Streptomycetaceae</taxon>
        <taxon>Streptomyces</taxon>
    </lineage>
</organism>
<dbReference type="EMBL" id="MIFZ01000324">
    <property type="protein sequence ID" value="OSY49415.1"/>
    <property type="molecule type" value="Genomic_DNA"/>
</dbReference>
<comment type="caution">
    <text evidence="2">The sequence shown here is derived from an EMBL/GenBank/DDBJ whole genome shotgun (WGS) entry which is preliminary data.</text>
</comment>
<evidence type="ECO:0000256" key="1">
    <source>
        <dbReference type="SAM" id="MobiDB-lite"/>
    </source>
</evidence>
<accession>A0A1Y2NPJ7</accession>
<dbReference type="Proteomes" id="UP000194318">
    <property type="component" value="Unassembled WGS sequence"/>
</dbReference>
<reference evidence="2 3" key="1">
    <citation type="submission" date="2016-09" db="EMBL/GenBank/DDBJ databases">
        <title>Streptomyces fradiae DSM40063, a candidate organism with high potential of specific P450 cytochromes.</title>
        <authorList>
            <person name="Grumaz C."/>
            <person name="Vainshtein Y."/>
            <person name="Kirstahler P."/>
            <person name="Sohn K."/>
        </authorList>
    </citation>
    <scope>NUCLEOTIDE SEQUENCE [LARGE SCALE GENOMIC DNA]</scope>
    <source>
        <strain evidence="2 3">DSM 40063</strain>
    </source>
</reference>
<proteinExistence type="predicted"/>
<feature type="region of interest" description="Disordered" evidence="1">
    <location>
        <begin position="95"/>
        <end position="168"/>
    </location>
</feature>